<proteinExistence type="predicted"/>
<organism evidence="2 3">
    <name type="scientific">Byssothecium circinans</name>
    <dbReference type="NCBI Taxonomy" id="147558"/>
    <lineage>
        <taxon>Eukaryota</taxon>
        <taxon>Fungi</taxon>
        <taxon>Dikarya</taxon>
        <taxon>Ascomycota</taxon>
        <taxon>Pezizomycotina</taxon>
        <taxon>Dothideomycetes</taxon>
        <taxon>Pleosporomycetidae</taxon>
        <taxon>Pleosporales</taxon>
        <taxon>Massarineae</taxon>
        <taxon>Massarinaceae</taxon>
        <taxon>Byssothecium</taxon>
    </lineage>
</organism>
<gene>
    <name evidence="2" type="ORF">CC80DRAFT_487992</name>
</gene>
<accession>A0A6A5UCU7</accession>
<dbReference type="AlphaFoldDB" id="A0A6A5UCU7"/>
<keyword evidence="3" id="KW-1185">Reference proteome</keyword>
<sequence>MSASLLNAQSKGQPSTLLSLSPNLTYTEQFHPRPLNTSILATALNITSHRSFYDPILCTAFTQYIVLSPTHPYVIGTRIESADGLNVTKIETLVTDEGDWLFNATAYALYDGREDWGEIPPERRDSRDVIKNAGDAYFERFKNVSVSVPFGTPCARLEGGAYTDRTGNGTGNTCGLGLPSNITVVDRRYVVDEVYGVVNIFLGFPGLDRASPEPGPDSHTFRVVGGKIRYIHTISTCEGHPGCGLNGTLPPMMRWRG</sequence>
<evidence type="ECO:0000313" key="2">
    <source>
        <dbReference type="EMBL" id="KAF1962568.1"/>
    </source>
</evidence>
<dbReference type="InterPro" id="IPR058334">
    <property type="entry name" value="DUF8021"/>
</dbReference>
<feature type="domain" description="DUF8021" evidence="1">
    <location>
        <begin position="123"/>
        <end position="234"/>
    </location>
</feature>
<dbReference type="Pfam" id="PF26061">
    <property type="entry name" value="DUF8021"/>
    <property type="match status" value="1"/>
</dbReference>
<dbReference type="EMBL" id="ML976979">
    <property type="protein sequence ID" value="KAF1962568.1"/>
    <property type="molecule type" value="Genomic_DNA"/>
</dbReference>
<evidence type="ECO:0000313" key="3">
    <source>
        <dbReference type="Proteomes" id="UP000800035"/>
    </source>
</evidence>
<dbReference type="OrthoDB" id="3515051at2759"/>
<evidence type="ECO:0000259" key="1">
    <source>
        <dbReference type="Pfam" id="PF26061"/>
    </source>
</evidence>
<reference evidence="2" key="1">
    <citation type="journal article" date="2020" name="Stud. Mycol.">
        <title>101 Dothideomycetes genomes: a test case for predicting lifestyles and emergence of pathogens.</title>
        <authorList>
            <person name="Haridas S."/>
            <person name="Albert R."/>
            <person name="Binder M."/>
            <person name="Bloem J."/>
            <person name="Labutti K."/>
            <person name="Salamov A."/>
            <person name="Andreopoulos B."/>
            <person name="Baker S."/>
            <person name="Barry K."/>
            <person name="Bills G."/>
            <person name="Bluhm B."/>
            <person name="Cannon C."/>
            <person name="Castanera R."/>
            <person name="Culley D."/>
            <person name="Daum C."/>
            <person name="Ezra D."/>
            <person name="Gonzalez J."/>
            <person name="Henrissat B."/>
            <person name="Kuo A."/>
            <person name="Liang C."/>
            <person name="Lipzen A."/>
            <person name="Lutzoni F."/>
            <person name="Magnuson J."/>
            <person name="Mondo S."/>
            <person name="Nolan M."/>
            <person name="Ohm R."/>
            <person name="Pangilinan J."/>
            <person name="Park H.-J."/>
            <person name="Ramirez L."/>
            <person name="Alfaro M."/>
            <person name="Sun H."/>
            <person name="Tritt A."/>
            <person name="Yoshinaga Y."/>
            <person name="Zwiers L.-H."/>
            <person name="Turgeon B."/>
            <person name="Goodwin S."/>
            <person name="Spatafora J."/>
            <person name="Crous P."/>
            <person name="Grigoriev I."/>
        </authorList>
    </citation>
    <scope>NUCLEOTIDE SEQUENCE</scope>
    <source>
        <strain evidence="2">CBS 675.92</strain>
    </source>
</reference>
<protein>
    <recommendedName>
        <fullName evidence="1">DUF8021 domain-containing protein</fullName>
    </recommendedName>
</protein>
<name>A0A6A5UCU7_9PLEO</name>
<dbReference type="Proteomes" id="UP000800035">
    <property type="component" value="Unassembled WGS sequence"/>
</dbReference>